<sequence>MSGPPGDADEEKHQPPGLYRLVMTPLNFVTFLVSLVLVDMRFTTMRYHTHSEAQSRLPAWLHGMLFRNNPYQTYDGGGQPRQESWHYHSNQKKLMRMEADEAFRMRSSVLVIMAVAAATAVGFVGYALNRLVGSLFYLLRH</sequence>
<gene>
    <name evidence="2" type="ORF">B0I35DRAFT_405951</name>
</gene>
<proteinExistence type="predicted"/>
<feature type="transmembrane region" description="Helical" evidence="1">
    <location>
        <begin position="109"/>
        <end position="128"/>
    </location>
</feature>
<evidence type="ECO:0000256" key="1">
    <source>
        <dbReference type="SAM" id="Phobius"/>
    </source>
</evidence>
<dbReference type="AlphaFoldDB" id="A0A8K0WVK0"/>
<evidence type="ECO:0000313" key="2">
    <source>
        <dbReference type="EMBL" id="KAH7326760.1"/>
    </source>
</evidence>
<accession>A0A8K0WVK0</accession>
<feature type="transmembrane region" description="Helical" evidence="1">
    <location>
        <begin position="18"/>
        <end position="38"/>
    </location>
</feature>
<evidence type="ECO:0000313" key="3">
    <source>
        <dbReference type="Proteomes" id="UP000813444"/>
    </source>
</evidence>
<organism evidence="2 3">
    <name type="scientific">Stachybotrys elegans</name>
    <dbReference type="NCBI Taxonomy" id="80388"/>
    <lineage>
        <taxon>Eukaryota</taxon>
        <taxon>Fungi</taxon>
        <taxon>Dikarya</taxon>
        <taxon>Ascomycota</taxon>
        <taxon>Pezizomycotina</taxon>
        <taxon>Sordariomycetes</taxon>
        <taxon>Hypocreomycetidae</taxon>
        <taxon>Hypocreales</taxon>
        <taxon>Stachybotryaceae</taxon>
        <taxon>Stachybotrys</taxon>
    </lineage>
</organism>
<keyword evidence="1" id="KW-1133">Transmembrane helix</keyword>
<reference evidence="2" key="1">
    <citation type="journal article" date="2021" name="Nat. Commun.">
        <title>Genetic determinants of endophytism in the Arabidopsis root mycobiome.</title>
        <authorList>
            <person name="Mesny F."/>
            <person name="Miyauchi S."/>
            <person name="Thiergart T."/>
            <person name="Pickel B."/>
            <person name="Atanasova L."/>
            <person name="Karlsson M."/>
            <person name="Huettel B."/>
            <person name="Barry K.W."/>
            <person name="Haridas S."/>
            <person name="Chen C."/>
            <person name="Bauer D."/>
            <person name="Andreopoulos W."/>
            <person name="Pangilinan J."/>
            <person name="LaButti K."/>
            <person name="Riley R."/>
            <person name="Lipzen A."/>
            <person name="Clum A."/>
            <person name="Drula E."/>
            <person name="Henrissat B."/>
            <person name="Kohler A."/>
            <person name="Grigoriev I.V."/>
            <person name="Martin F.M."/>
            <person name="Hacquard S."/>
        </authorList>
    </citation>
    <scope>NUCLEOTIDE SEQUENCE</scope>
    <source>
        <strain evidence="2">MPI-CAGE-CH-0235</strain>
    </source>
</reference>
<name>A0A8K0WVK0_9HYPO</name>
<dbReference type="EMBL" id="JAGPNK010000002">
    <property type="protein sequence ID" value="KAH7326760.1"/>
    <property type="molecule type" value="Genomic_DNA"/>
</dbReference>
<dbReference type="Proteomes" id="UP000813444">
    <property type="component" value="Unassembled WGS sequence"/>
</dbReference>
<keyword evidence="1" id="KW-0812">Transmembrane</keyword>
<dbReference type="OrthoDB" id="4156595at2759"/>
<protein>
    <submittedName>
        <fullName evidence="2">Uncharacterized protein</fullName>
    </submittedName>
</protein>
<keyword evidence="3" id="KW-1185">Reference proteome</keyword>
<keyword evidence="1" id="KW-0472">Membrane</keyword>
<comment type="caution">
    <text evidence="2">The sequence shown here is derived from an EMBL/GenBank/DDBJ whole genome shotgun (WGS) entry which is preliminary data.</text>
</comment>